<dbReference type="GO" id="GO:0046872">
    <property type="term" value="F:metal ion binding"/>
    <property type="evidence" value="ECO:0007669"/>
    <property type="project" value="InterPro"/>
</dbReference>
<sequence length="489" mass="55784">MKNIVVVNNPANWSLELPGVEVVSARSYLSDGLYSKMRRARVFNLCRSYKYQSNGYYVSLLAEARGHRPLPGIMAIEDIKSQTMVRFVSEELDKEIQKALKHIVSDDFTLSIYFGKNLAGRYDKLSRQLFMQFQAPLLRAQFVRLNDHWNLHAISPISANEIPQDHKPFVIEVARKYFEGRRLPGVKKDDTRFDLAILRSEKESFPPSDEKAIQKFIRAAENLDFYVEVIGKEDYGRLAEFDALFIRETTSVSHHTYRFARRAAAEGLVVMDDPESILKCTNKVYLAELLNRNGIAAPKTLIVSEDNSGRIEPEIGLPCILKQPDSSFSQGVVKAENRQQLKEMLVKLFNTSDLLIAQEFLPTDYDWRVGILNGEPLFVCKYYMARKHWQIYERSKDGKTYSGKAESLPVNEAPEAVLKTALHAANLIGNGLYGVDLKQVGGKVYVIEINDNPSIDSGFEDVILKDALYNKIMKEFLRRIEVKKSPNRN</sequence>
<gene>
    <name evidence="3" type="ORF">G3570_04155</name>
</gene>
<dbReference type="SUPFAM" id="SSF56059">
    <property type="entry name" value="Glutathione synthetase ATP-binding domain-like"/>
    <property type="match status" value="1"/>
</dbReference>
<dbReference type="Gene3D" id="3.40.50.20">
    <property type="match status" value="1"/>
</dbReference>
<dbReference type="InterPro" id="IPR025839">
    <property type="entry name" value="RLAN_dom"/>
</dbReference>
<keyword evidence="1" id="KW-0067">ATP-binding</keyword>
<protein>
    <submittedName>
        <fullName evidence="3">RimK family protein</fullName>
    </submittedName>
</protein>
<keyword evidence="4" id="KW-1185">Reference proteome</keyword>
<dbReference type="GO" id="GO:0005737">
    <property type="term" value="C:cytoplasm"/>
    <property type="evidence" value="ECO:0007669"/>
    <property type="project" value="TreeGrafter"/>
</dbReference>
<dbReference type="PANTHER" id="PTHR21621">
    <property type="entry name" value="RIBOSOMAL PROTEIN S6 MODIFICATION PROTEIN"/>
    <property type="match status" value="1"/>
</dbReference>
<evidence type="ECO:0000313" key="4">
    <source>
        <dbReference type="Proteomes" id="UP000473278"/>
    </source>
</evidence>
<dbReference type="Gene3D" id="3.30.1490.20">
    <property type="entry name" value="ATP-grasp fold, A domain"/>
    <property type="match status" value="1"/>
</dbReference>
<dbReference type="InterPro" id="IPR011761">
    <property type="entry name" value="ATP-grasp"/>
</dbReference>
<evidence type="ECO:0000256" key="1">
    <source>
        <dbReference type="PROSITE-ProRule" id="PRU00409"/>
    </source>
</evidence>
<comment type="caution">
    <text evidence="3">The sequence shown here is derived from an EMBL/GenBank/DDBJ whole genome shotgun (WGS) entry which is preliminary data.</text>
</comment>
<dbReference type="Gene3D" id="3.30.470.20">
    <property type="entry name" value="ATP-grasp fold, B domain"/>
    <property type="match status" value="1"/>
</dbReference>
<dbReference type="GO" id="GO:0018169">
    <property type="term" value="F:ribosomal S6-glutamic acid ligase activity"/>
    <property type="evidence" value="ECO:0007669"/>
    <property type="project" value="TreeGrafter"/>
</dbReference>
<organism evidence="3 4">
    <name type="scientific">Halalkalibaculum roseum</name>
    <dbReference type="NCBI Taxonomy" id="2709311"/>
    <lineage>
        <taxon>Bacteria</taxon>
        <taxon>Pseudomonadati</taxon>
        <taxon>Balneolota</taxon>
        <taxon>Balneolia</taxon>
        <taxon>Balneolales</taxon>
        <taxon>Balneolaceae</taxon>
        <taxon>Halalkalibaculum</taxon>
    </lineage>
</organism>
<feature type="domain" description="ATP-grasp" evidence="2">
    <location>
        <begin position="287"/>
        <end position="481"/>
    </location>
</feature>
<dbReference type="InterPro" id="IPR013651">
    <property type="entry name" value="ATP-grasp_RimK-type"/>
</dbReference>
<evidence type="ECO:0000259" key="2">
    <source>
        <dbReference type="PROSITE" id="PS50975"/>
    </source>
</evidence>
<dbReference type="GO" id="GO:0009432">
    <property type="term" value="P:SOS response"/>
    <property type="evidence" value="ECO:0007669"/>
    <property type="project" value="TreeGrafter"/>
</dbReference>
<dbReference type="Pfam" id="PF14401">
    <property type="entry name" value="RLAN"/>
    <property type="match status" value="1"/>
</dbReference>
<dbReference type="InterPro" id="IPR013815">
    <property type="entry name" value="ATP_grasp_subdomain_1"/>
</dbReference>
<dbReference type="PANTHER" id="PTHR21621:SF0">
    <property type="entry name" value="BETA-CITRYLGLUTAMATE SYNTHASE B-RELATED"/>
    <property type="match status" value="1"/>
</dbReference>
<proteinExistence type="predicted"/>
<accession>A0A6M1SSR2</accession>
<keyword evidence="1" id="KW-0547">Nucleotide-binding</keyword>
<dbReference type="RefSeq" id="WP_165139445.1">
    <property type="nucleotide sequence ID" value="NZ_JAALLT010000001.1"/>
</dbReference>
<evidence type="ECO:0000313" key="3">
    <source>
        <dbReference type="EMBL" id="NGP75812.1"/>
    </source>
</evidence>
<dbReference type="GO" id="GO:0005524">
    <property type="term" value="F:ATP binding"/>
    <property type="evidence" value="ECO:0007669"/>
    <property type="project" value="UniProtKB-UniRule"/>
</dbReference>
<dbReference type="Pfam" id="PF08443">
    <property type="entry name" value="RimK"/>
    <property type="match status" value="1"/>
</dbReference>
<dbReference type="EMBL" id="JAALLT010000001">
    <property type="protein sequence ID" value="NGP75812.1"/>
    <property type="molecule type" value="Genomic_DNA"/>
</dbReference>
<dbReference type="AlphaFoldDB" id="A0A6M1SSR2"/>
<name>A0A6M1SSR2_9BACT</name>
<dbReference type="PROSITE" id="PS50975">
    <property type="entry name" value="ATP_GRASP"/>
    <property type="match status" value="1"/>
</dbReference>
<reference evidence="3 4" key="1">
    <citation type="submission" date="2020-02" db="EMBL/GenBank/DDBJ databases">
        <title>Balneolaceae bacterium YR4-1, complete genome.</title>
        <authorList>
            <person name="Li Y."/>
            <person name="Wu S."/>
        </authorList>
    </citation>
    <scope>NUCLEOTIDE SEQUENCE [LARGE SCALE GENOMIC DNA]</scope>
    <source>
        <strain evidence="3 4">YR4-1</strain>
    </source>
</reference>
<dbReference type="Proteomes" id="UP000473278">
    <property type="component" value="Unassembled WGS sequence"/>
</dbReference>